<dbReference type="Proteomes" id="UP000248090">
    <property type="component" value="Unassembled WGS sequence"/>
</dbReference>
<gene>
    <name evidence="8" type="ORF">WH50_03590</name>
</gene>
<keyword evidence="9" id="KW-1185">Reference proteome</keyword>
<keyword evidence="2" id="KW-1003">Cell membrane</keyword>
<feature type="transmembrane region" description="Helical" evidence="6">
    <location>
        <begin position="362"/>
        <end position="383"/>
    </location>
</feature>
<evidence type="ECO:0000256" key="4">
    <source>
        <dbReference type="ARBA" id="ARBA00022989"/>
    </source>
</evidence>
<evidence type="ECO:0000256" key="5">
    <source>
        <dbReference type="ARBA" id="ARBA00023136"/>
    </source>
</evidence>
<feature type="transmembrane region" description="Helical" evidence="6">
    <location>
        <begin position="103"/>
        <end position="125"/>
    </location>
</feature>
<accession>A0ABX5M100</accession>
<feature type="transmembrane region" description="Helical" evidence="6">
    <location>
        <begin position="299"/>
        <end position="325"/>
    </location>
</feature>
<evidence type="ECO:0000256" key="2">
    <source>
        <dbReference type="ARBA" id="ARBA00022475"/>
    </source>
</evidence>
<sequence length="397" mass="42282">MSEKAAGIPQAFILLAGCCLPILGAVLLAPVLPLMEQHFADDPHVSTLVPISLTIPALMIALFAPLSGTIADRFGRKRCLLICIGFYGLCGILPLWLDSLGLIVLSRAGIGIAEAGIMTCCTALMGDYFHGRQRERIFALQMVATSLSAAIFIALGGVLAQHDWRVPFWIYSAGFIFLPLMAALLWEPAARQTDAQPENVTLAPMPWRPLLPLCLLSLFAGISLFIVPVQAGYLLNLLSVDDPAKIGMTMGANQLGVLIGAASFRLISRFRRSVVMMAAFALTATGSLLMASAAQHLLLTLAVTLCGIGLGIMLPSLITSIMALVDFNQRGRAAGMFNAMIFLGEFISPLLVLSITRGVTTVIPHALTIIAALQLLIAILVVIRVLPVRSPAVAFDS</sequence>
<comment type="caution">
    <text evidence="8">The sequence shown here is derived from an EMBL/GenBank/DDBJ whole genome shotgun (WGS) entry which is preliminary data.</text>
</comment>
<protein>
    <submittedName>
        <fullName evidence="8">MFS transporter</fullName>
    </submittedName>
</protein>
<evidence type="ECO:0000313" key="8">
    <source>
        <dbReference type="EMBL" id="PXF32599.1"/>
    </source>
</evidence>
<feature type="domain" description="Major facilitator superfamily (MFS) profile" evidence="7">
    <location>
        <begin position="10"/>
        <end position="389"/>
    </location>
</feature>
<dbReference type="Gene3D" id="1.20.1250.20">
    <property type="entry name" value="MFS general substrate transporter like domains"/>
    <property type="match status" value="1"/>
</dbReference>
<dbReference type="InterPro" id="IPR011701">
    <property type="entry name" value="MFS"/>
</dbReference>
<keyword evidence="4 6" id="KW-1133">Transmembrane helix</keyword>
<feature type="transmembrane region" description="Helical" evidence="6">
    <location>
        <begin position="166"/>
        <end position="186"/>
    </location>
</feature>
<proteinExistence type="predicted"/>
<feature type="transmembrane region" description="Helical" evidence="6">
    <location>
        <begin position="207"/>
        <end position="226"/>
    </location>
</feature>
<dbReference type="CDD" id="cd17473">
    <property type="entry name" value="MFS_arabinose_efflux_permease_like"/>
    <property type="match status" value="1"/>
</dbReference>
<dbReference type="InterPro" id="IPR050189">
    <property type="entry name" value="MFS_Efflux_Transporters"/>
</dbReference>
<dbReference type="PROSITE" id="PS51257">
    <property type="entry name" value="PROKAR_LIPOPROTEIN"/>
    <property type="match status" value="1"/>
</dbReference>
<dbReference type="InterPro" id="IPR020846">
    <property type="entry name" value="MFS_dom"/>
</dbReference>
<feature type="transmembrane region" description="Helical" evidence="6">
    <location>
        <begin position="47"/>
        <end position="67"/>
    </location>
</feature>
<dbReference type="PANTHER" id="PTHR43124:SF3">
    <property type="entry name" value="CHLORAMPHENICOL EFFLUX PUMP RV0191"/>
    <property type="match status" value="1"/>
</dbReference>
<evidence type="ECO:0000256" key="3">
    <source>
        <dbReference type="ARBA" id="ARBA00022692"/>
    </source>
</evidence>
<dbReference type="PANTHER" id="PTHR43124">
    <property type="entry name" value="PURINE EFFLUX PUMP PBUE"/>
    <property type="match status" value="1"/>
</dbReference>
<feature type="transmembrane region" description="Helical" evidence="6">
    <location>
        <begin position="12"/>
        <end position="35"/>
    </location>
</feature>
<dbReference type="RefSeq" id="WP_110186077.1">
    <property type="nucleotide sequence ID" value="NZ_CP177354.1"/>
</dbReference>
<evidence type="ECO:0000256" key="1">
    <source>
        <dbReference type="ARBA" id="ARBA00004651"/>
    </source>
</evidence>
<dbReference type="InterPro" id="IPR036259">
    <property type="entry name" value="MFS_trans_sf"/>
</dbReference>
<dbReference type="EMBL" id="LAPT01000013">
    <property type="protein sequence ID" value="PXF32599.1"/>
    <property type="molecule type" value="Genomic_DNA"/>
</dbReference>
<dbReference type="SUPFAM" id="SSF103473">
    <property type="entry name" value="MFS general substrate transporter"/>
    <property type="match status" value="1"/>
</dbReference>
<keyword evidence="5 6" id="KW-0472">Membrane</keyword>
<comment type="subcellular location">
    <subcellularLocation>
        <location evidence="1">Cell membrane</location>
        <topology evidence="1">Multi-pass membrane protein</topology>
    </subcellularLocation>
</comment>
<feature type="transmembrane region" description="Helical" evidence="6">
    <location>
        <begin position="79"/>
        <end position="97"/>
    </location>
</feature>
<dbReference type="InterPro" id="IPR001958">
    <property type="entry name" value="Tet-R_TetA/multi-R_MdtG-like"/>
</dbReference>
<feature type="transmembrane region" description="Helical" evidence="6">
    <location>
        <begin position="337"/>
        <end position="356"/>
    </location>
</feature>
<dbReference type="Pfam" id="PF07690">
    <property type="entry name" value="MFS_1"/>
    <property type="match status" value="1"/>
</dbReference>
<keyword evidence="3 6" id="KW-0812">Transmembrane</keyword>
<dbReference type="PROSITE" id="PS50850">
    <property type="entry name" value="MFS"/>
    <property type="match status" value="1"/>
</dbReference>
<name>A0ABX5M100_9GAMM</name>
<dbReference type="PRINTS" id="PR01035">
    <property type="entry name" value="TCRTETA"/>
</dbReference>
<feature type="transmembrane region" description="Helical" evidence="6">
    <location>
        <begin position="137"/>
        <end position="160"/>
    </location>
</feature>
<evidence type="ECO:0000313" key="9">
    <source>
        <dbReference type="Proteomes" id="UP000248090"/>
    </source>
</evidence>
<organism evidence="8 9">
    <name type="scientific">Pokkaliibacter plantistimulans</name>
    <dbReference type="NCBI Taxonomy" id="1635171"/>
    <lineage>
        <taxon>Bacteria</taxon>
        <taxon>Pseudomonadati</taxon>
        <taxon>Pseudomonadota</taxon>
        <taxon>Gammaproteobacteria</taxon>
        <taxon>Oceanospirillales</taxon>
        <taxon>Balneatrichaceae</taxon>
        <taxon>Pokkaliibacter</taxon>
    </lineage>
</organism>
<reference evidence="8 9" key="1">
    <citation type="submission" date="2015-03" db="EMBL/GenBank/DDBJ databases">
        <authorList>
            <person name="Krishnan R."/>
            <person name="Midha S."/>
            <person name="Patil P.B."/>
            <person name="Rameshkumar N."/>
        </authorList>
    </citation>
    <scope>NUCLEOTIDE SEQUENCE [LARGE SCALE GENOMIC DNA]</scope>
    <source>
        <strain evidence="8 9">L1E11</strain>
    </source>
</reference>
<feature type="transmembrane region" description="Helical" evidence="6">
    <location>
        <begin position="274"/>
        <end position="293"/>
    </location>
</feature>
<evidence type="ECO:0000256" key="6">
    <source>
        <dbReference type="SAM" id="Phobius"/>
    </source>
</evidence>
<feature type="transmembrane region" description="Helical" evidence="6">
    <location>
        <begin position="246"/>
        <end position="267"/>
    </location>
</feature>
<evidence type="ECO:0000259" key="7">
    <source>
        <dbReference type="PROSITE" id="PS50850"/>
    </source>
</evidence>